<organism evidence="2 3">
    <name type="scientific">Microbacterium mangrovi</name>
    <dbReference type="NCBI Taxonomy" id="1348253"/>
    <lineage>
        <taxon>Bacteria</taxon>
        <taxon>Bacillati</taxon>
        <taxon>Actinomycetota</taxon>
        <taxon>Actinomycetes</taxon>
        <taxon>Micrococcales</taxon>
        <taxon>Microbacteriaceae</taxon>
        <taxon>Microbacterium</taxon>
    </lineage>
</organism>
<dbReference type="SUPFAM" id="SSF48452">
    <property type="entry name" value="TPR-like"/>
    <property type="match status" value="1"/>
</dbReference>
<dbReference type="RefSeq" id="WP_039396420.1">
    <property type="nucleotide sequence ID" value="NZ_JTDK01000006.1"/>
</dbReference>
<dbReference type="STRING" id="1348253.LK09_04180"/>
<evidence type="ECO:0000313" key="2">
    <source>
        <dbReference type="EMBL" id="KHK98246.1"/>
    </source>
</evidence>
<name>A0A0B2A9G2_9MICO</name>
<reference evidence="2 3" key="1">
    <citation type="submission" date="2014-11" db="EMBL/GenBank/DDBJ databases">
        <title>Genome sequence of Microbacterium mangrovi MUSC 115(T).</title>
        <authorList>
            <person name="Lee L.-H."/>
        </authorList>
    </citation>
    <scope>NUCLEOTIDE SEQUENCE [LARGE SCALE GENOMIC DNA]</scope>
    <source>
        <strain evidence="2 3">MUSC 115</strain>
    </source>
</reference>
<evidence type="ECO:0000313" key="3">
    <source>
        <dbReference type="Proteomes" id="UP000031030"/>
    </source>
</evidence>
<dbReference type="InterPro" id="IPR011990">
    <property type="entry name" value="TPR-like_helical_dom_sf"/>
</dbReference>
<comment type="caution">
    <text evidence="2">The sequence shown here is derived from an EMBL/GenBank/DDBJ whole genome shotgun (WGS) entry which is preliminary data.</text>
</comment>
<dbReference type="Gene3D" id="1.25.40.10">
    <property type="entry name" value="Tetratricopeptide repeat domain"/>
    <property type="match status" value="1"/>
</dbReference>
<proteinExistence type="predicted"/>
<dbReference type="Pfam" id="PF12688">
    <property type="entry name" value="TPR_5"/>
    <property type="match status" value="1"/>
</dbReference>
<evidence type="ECO:0000259" key="1">
    <source>
        <dbReference type="Pfam" id="PF12688"/>
    </source>
</evidence>
<dbReference type="Proteomes" id="UP000031030">
    <property type="component" value="Unassembled WGS sequence"/>
</dbReference>
<dbReference type="InterPro" id="IPR041656">
    <property type="entry name" value="TPR_5"/>
</dbReference>
<dbReference type="EMBL" id="JTDK01000006">
    <property type="protein sequence ID" value="KHK98246.1"/>
    <property type="molecule type" value="Genomic_DNA"/>
</dbReference>
<dbReference type="OrthoDB" id="193829at2"/>
<feature type="domain" description="Tetratrico peptide repeat group 5" evidence="1">
    <location>
        <begin position="42"/>
        <end position="161"/>
    </location>
</feature>
<keyword evidence="3" id="KW-1185">Reference proteome</keyword>
<dbReference type="AlphaFoldDB" id="A0A0B2A9G2"/>
<protein>
    <submittedName>
        <fullName evidence="2">TPR repeat</fullName>
    </submittedName>
</protein>
<gene>
    <name evidence="2" type="ORF">LK09_04180</name>
</gene>
<accession>A0A0B2A9G2</accession>
<sequence>MSEQFDDWQRRIDAVWADADLDDQARIEAIDALADELGAEHPVALFERAGARDSAGHEVDAEPLYRAALAAGLDPRRRVRATIQLASTIRNLGKTEEALALLRDAYAAGADAELHDEASAFYALALASAGDPTRGLSIALQALAPHLTLYTRSVGAYARELVAPDEGSMP</sequence>